<dbReference type="Proteomes" id="UP001271789">
    <property type="component" value="Unassembled WGS sequence"/>
</dbReference>
<dbReference type="EMBL" id="JAWDKD010000003">
    <property type="protein sequence ID" value="MDV0446408.1"/>
    <property type="molecule type" value="Genomic_DNA"/>
</dbReference>
<reference evidence="1" key="1">
    <citation type="submission" date="2023-06" db="EMBL/GenBank/DDBJ databases">
        <title>Genome sequence of Methanosarcinaceae archaeon Ag5.</title>
        <authorList>
            <person name="Protasov E."/>
            <person name="Platt K."/>
            <person name="Poehlein A."/>
            <person name="Daniel R."/>
            <person name="Brune A."/>
        </authorList>
    </citation>
    <scope>NUCLEOTIDE SEQUENCE</scope>
    <source>
        <strain evidence="1">Ag5</strain>
    </source>
</reference>
<dbReference type="RefSeq" id="WP_338098792.1">
    <property type="nucleotide sequence ID" value="NZ_JAWDKD010000003.1"/>
</dbReference>
<dbReference type="AlphaFoldDB" id="A0AAE4SDB9"/>
<comment type="caution">
    <text evidence="1">The sequence shown here is derived from an EMBL/GenBank/DDBJ whole genome shotgun (WGS) entry which is preliminary data.</text>
</comment>
<name>A0AAE4SDB9_9EURY</name>
<sequence length="395" mass="45534">MTEFTLTHKVEHEIYRVNMIINELAEDRNKDILPFLMFVDSRYNVDWHTVNSEYFKAEKPASHPFGKRLLAMMEEYKLITKESSGFCLTPFSKEMVETGNVMLPHQGIYEIIVSEDPIFENSLIGCVPDEANVQSGFQEMAQRSKDKELFKGKMNETVIVPNTDQWVKKKIYLPLQDGKVVEVQEVFENGCKETEGEPITVKIMVGENGNKSILLQKKKGKGKKESDKIESSFHANFPIEYSMVVEELAKLNGLTYSSKDQSVCFTAELLDRVSGSLTMKLKGGDIFFDEYGTYRISEVNKIQVVPKNHNVAVAWIIREIQNEVKNGYVTRELFKKITEQKIDVICKCSKNMDPKTLRDSIWDYEGYIEFHKREDVSKRDDVFWHVIAVSDLSLE</sequence>
<accession>A0AAE4SDB9</accession>
<evidence type="ECO:0000313" key="2">
    <source>
        <dbReference type="Proteomes" id="UP001271789"/>
    </source>
</evidence>
<evidence type="ECO:0000313" key="1">
    <source>
        <dbReference type="EMBL" id="MDV0446408.1"/>
    </source>
</evidence>
<gene>
    <name evidence="1" type="ORF">MsAg5_02410</name>
</gene>
<proteinExistence type="predicted"/>
<keyword evidence="2" id="KW-1185">Reference proteome</keyword>
<protein>
    <submittedName>
        <fullName evidence="1">Uncharacterized protein</fullName>
    </submittedName>
</protein>
<organism evidence="1 2">
    <name type="scientific">Methanolapillus africanus</name>
    <dbReference type="NCBI Taxonomy" id="3028297"/>
    <lineage>
        <taxon>Archaea</taxon>
        <taxon>Methanobacteriati</taxon>
        <taxon>Methanobacteriota</taxon>
        <taxon>Stenosarchaea group</taxon>
        <taxon>Methanomicrobia</taxon>
        <taxon>Methanosarcinales</taxon>
        <taxon>Methanosarcinaceae</taxon>
        <taxon>Methanolapillus</taxon>
    </lineage>
</organism>